<organism evidence="1">
    <name type="scientific">marine sediment metagenome</name>
    <dbReference type="NCBI Taxonomy" id="412755"/>
    <lineage>
        <taxon>unclassified sequences</taxon>
        <taxon>metagenomes</taxon>
        <taxon>ecological metagenomes</taxon>
    </lineage>
</organism>
<proteinExistence type="predicted"/>
<protein>
    <submittedName>
        <fullName evidence="1">Uncharacterized protein</fullName>
    </submittedName>
</protein>
<sequence length="258" mass="27256">MWPLSTRMHVPDGRVFRYAKAGSVALSVGKLVSSAAREPQHANLSVDAAGGAIGDNLITFTLSDVAVALGEYNDGLIYVNDGSKQGHVYRINTHVAAAAGATLFVGLHTRLITTLGTTDQVTLVKNVYNGVAVSQALKAERAVGVPPKDITANLFFWAQTYGPMAILQDGTLFEARDVSPSKTVHGAVTHATVPISAAANDEIQPTDSISVLFTDAENNERLADIPVLKGLLATSVVGFSLDPRADTEYSLVQLTIID</sequence>
<reference evidence="1" key="1">
    <citation type="journal article" date="2015" name="Nature">
        <title>Complex archaea that bridge the gap between prokaryotes and eukaryotes.</title>
        <authorList>
            <person name="Spang A."/>
            <person name="Saw J.H."/>
            <person name="Jorgensen S.L."/>
            <person name="Zaremba-Niedzwiedzka K."/>
            <person name="Martijn J."/>
            <person name="Lind A.E."/>
            <person name="van Eijk R."/>
            <person name="Schleper C."/>
            <person name="Guy L."/>
            <person name="Ettema T.J."/>
        </authorList>
    </citation>
    <scope>NUCLEOTIDE SEQUENCE</scope>
</reference>
<accession>A0A0F9DLS5</accession>
<feature type="non-terminal residue" evidence="1">
    <location>
        <position position="1"/>
    </location>
</feature>
<name>A0A0F9DLS5_9ZZZZ</name>
<dbReference type="AlphaFoldDB" id="A0A0F9DLS5"/>
<evidence type="ECO:0000313" key="1">
    <source>
        <dbReference type="EMBL" id="KKL62644.1"/>
    </source>
</evidence>
<dbReference type="EMBL" id="LAZR01028427">
    <property type="protein sequence ID" value="KKL62644.1"/>
    <property type="molecule type" value="Genomic_DNA"/>
</dbReference>
<comment type="caution">
    <text evidence="1">The sequence shown here is derived from an EMBL/GenBank/DDBJ whole genome shotgun (WGS) entry which is preliminary data.</text>
</comment>
<gene>
    <name evidence="1" type="ORF">LCGC14_2183130</name>
</gene>